<proteinExistence type="predicted"/>
<evidence type="ECO:0000256" key="1">
    <source>
        <dbReference type="SAM" id="MobiDB-lite"/>
    </source>
</evidence>
<dbReference type="Proteomes" id="UP001305779">
    <property type="component" value="Unassembled WGS sequence"/>
</dbReference>
<comment type="caution">
    <text evidence="2">The sequence shown here is derived from an EMBL/GenBank/DDBJ whole genome shotgun (WGS) entry which is preliminary data.</text>
</comment>
<evidence type="ECO:0000313" key="2">
    <source>
        <dbReference type="EMBL" id="KAK4502452.1"/>
    </source>
</evidence>
<reference evidence="2 3" key="1">
    <citation type="journal article" date="2023" name="G3 (Bethesda)">
        <title>A chromosome-level genome assembly of Zasmidium syzygii isolated from banana leaves.</title>
        <authorList>
            <person name="van Westerhoven A.C."/>
            <person name="Mehrabi R."/>
            <person name="Talebi R."/>
            <person name="Steentjes M.B.F."/>
            <person name="Corcolon B."/>
            <person name="Chong P.A."/>
            <person name="Kema G.H.J."/>
            <person name="Seidl M.F."/>
        </authorList>
    </citation>
    <scope>NUCLEOTIDE SEQUENCE [LARGE SCALE GENOMIC DNA]</scope>
    <source>
        <strain evidence="2 3">P124</strain>
    </source>
</reference>
<name>A0ABR0ELU4_ZASCE</name>
<keyword evidence="3" id="KW-1185">Reference proteome</keyword>
<sequence length="430" mass="47248">MARTTPHTSSDSATSSTTSNRITKPTSDRTSTRSTRQRSRLLAEASSSGALQGMVNEAQHVTAGASGSSSSSSKGKGKSKAVEEPEYDLQDYDEDWEMVDEPEEHPCPVTDKDINPFPIMDLPTEIRLEIYRACLTRPYNILLSKREKPQQIESVSDLDDELESPSDGSDNDADAVTNAPSSARTSSGPQALRRAVTSSTVRSFFTSRFTTGSASSNAVTVPVLTHAGSQSANQGGPNRRRTTRGGRFRDVSHTRSTVIATAPEPERNQTADPLLVNILRASKEIYKEARGVFYSENMFTLDLNTAMSTLSCLHQRSRRQIKHVELEIPSYNEILERFQETVRLSLRYCSGLKTLVIHMPFTLPGADGSGTTGNTTVYANGFDILRWLPQECAIEMKGNICTEIETVVNKHLHLAKTLDKIKPAMWLSGA</sequence>
<feature type="compositionally biased region" description="Polar residues" evidence="1">
    <location>
        <begin position="227"/>
        <end position="236"/>
    </location>
</feature>
<feature type="compositionally biased region" description="Acidic residues" evidence="1">
    <location>
        <begin position="156"/>
        <end position="173"/>
    </location>
</feature>
<evidence type="ECO:0000313" key="3">
    <source>
        <dbReference type="Proteomes" id="UP001305779"/>
    </source>
</evidence>
<dbReference type="InterPro" id="IPR038883">
    <property type="entry name" value="AN11006-like"/>
</dbReference>
<feature type="region of interest" description="Disordered" evidence="1">
    <location>
        <begin position="149"/>
        <end position="197"/>
    </location>
</feature>
<protein>
    <submittedName>
        <fullName evidence="2">Uncharacterized protein</fullName>
    </submittedName>
</protein>
<feature type="compositionally biased region" description="Low complexity" evidence="1">
    <location>
        <begin position="1"/>
        <end position="19"/>
    </location>
</feature>
<feature type="region of interest" description="Disordered" evidence="1">
    <location>
        <begin position="1"/>
        <end position="92"/>
    </location>
</feature>
<organism evidence="2 3">
    <name type="scientific">Zasmidium cellare</name>
    <name type="common">Wine cellar mold</name>
    <name type="synonym">Racodium cellare</name>
    <dbReference type="NCBI Taxonomy" id="395010"/>
    <lineage>
        <taxon>Eukaryota</taxon>
        <taxon>Fungi</taxon>
        <taxon>Dikarya</taxon>
        <taxon>Ascomycota</taxon>
        <taxon>Pezizomycotina</taxon>
        <taxon>Dothideomycetes</taxon>
        <taxon>Dothideomycetidae</taxon>
        <taxon>Mycosphaerellales</taxon>
        <taxon>Mycosphaerellaceae</taxon>
        <taxon>Zasmidium</taxon>
    </lineage>
</organism>
<dbReference type="EMBL" id="JAXOVC010000004">
    <property type="protein sequence ID" value="KAK4502452.1"/>
    <property type="molecule type" value="Genomic_DNA"/>
</dbReference>
<feature type="region of interest" description="Disordered" evidence="1">
    <location>
        <begin position="226"/>
        <end position="253"/>
    </location>
</feature>
<feature type="compositionally biased region" description="Low complexity" evidence="1">
    <location>
        <begin position="63"/>
        <end position="74"/>
    </location>
</feature>
<accession>A0ABR0ELU4</accession>
<dbReference type="PANTHER" id="PTHR42085">
    <property type="entry name" value="F-BOX DOMAIN-CONTAINING PROTEIN"/>
    <property type="match status" value="1"/>
</dbReference>
<dbReference type="PANTHER" id="PTHR42085:SF7">
    <property type="entry name" value="F-BOX DOMAIN-CONTAINING PROTEIN"/>
    <property type="match status" value="1"/>
</dbReference>
<feature type="compositionally biased region" description="Polar residues" evidence="1">
    <location>
        <begin position="178"/>
        <end position="189"/>
    </location>
</feature>
<gene>
    <name evidence="2" type="ORF">PRZ48_005877</name>
</gene>